<dbReference type="Proteomes" id="UP000095283">
    <property type="component" value="Unplaced"/>
</dbReference>
<dbReference type="WBParaSite" id="Hba_11601">
    <property type="protein sequence ID" value="Hba_11601"/>
    <property type="gene ID" value="Hba_11601"/>
</dbReference>
<evidence type="ECO:0000313" key="2">
    <source>
        <dbReference type="WBParaSite" id="Hba_11601"/>
    </source>
</evidence>
<dbReference type="AlphaFoldDB" id="A0A1I7X2B2"/>
<evidence type="ECO:0000313" key="1">
    <source>
        <dbReference type="Proteomes" id="UP000095283"/>
    </source>
</evidence>
<protein>
    <submittedName>
        <fullName evidence="2">OAR domain-containing protein</fullName>
    </submittedName>
</protein>
<reference evidence="2" key="1">
    <citation type="submission" date="2016-11" db="UniProtKB">
        <authorList>
            <consortium name="WormBaseParasite"/>
        </authorList>
    </citation>
    <scope>IDENTIFICATION</scope>
</reference>
<proteinExistence type="predicted"/>
<name>A0A1I7X2B2_HETBA</name>
<organism evidence="1 2">
    <name type="scientific">Heterorhabditis bacteriophora</name>
    <name type="common">Entomopathogenic nematode worm</name>
    <dbReference type="NCBI Taxonomy" id="37862"/>
    <lineage>
        <taxon>Eukaryota</taxon>
        <taxon>Metazoa</taxon>
        <taxon>Ecdysozoa</taxon>
        <taxon>Nematoda</taxon>
        <taxon>Chromadorea</taxon>
        <taxon>Rhabditida</taxon>
        <taxon>Rhabditina</taxon>
        <taxon>Rhabditomorpha</taxon>
        <taxon>Strongyloidea</taxon>
        <taxon>Heterorhabditidae</taxon>
        <taxon>Heterorhabditis</taxon>
    </lineage>
</organism>
<sequence>MGRCQGLCEIALALAQPPAHRSSASNSSRETAKGFRQMIPTSTMNGGNFSMPYIPSVSSAAAANMSSVANMTAAYFTTKNTAYGAPHLGFSAAPTHNFLPTGMGYIGSSLADCQPAGIAWNAGAPPSEFHGSEKNIITEENNVGNKSTGDFGTQFHQDSLSRYLHEGGDGIKDPVTRESRTGQINVQKMHVRT</sequence>
<keyword evidence="1" id="KW-1185">Reference proteome</keyword>
<accession>A0A1I7X2B2</accession>